<name>A0A137T199_9BACT</name>
<dbReference type="EMBL" id="LTAG01000005">
    <property type="protein sequence ID" value="KXO18440.1"/>
    <property type="molecule type" value="Genomic_DNA"/>
</dbReference>
<sequence>MFNKSRYKAIKTQYKTQYINILYIKKQSNKHYTTFLLLF</sequence>
<reference evidence="1 2" key="1">
    <citation type="submission" date="2016-02" db="EMBL/GenBank/DDBJ databases">
        <authorList>
            <person name="Wen L."/>
            <person name="He K."/>
            <person name="Yang H."/>
        </authorList>
    </citation>
    <scope>NUCLEOTIDE SEQUENCE [LARGE SCALE GENOMIC DNA]</scope>
    <source>
        <strain evidence="1 2">GED7880</strain>
    </source>
</reference>
<accession>A0A137T199</accession>
<protein>
    <submittedName>
        <fullName evidence="1">Uncharacterized protein</fullName>
    </submittedName>
</protein>
<evidence type="ECO:0000313" key="2">
    <source>
        <dbReference type="Proteomes" id="UP000070093"/>
    </source>
</evidence>
<dbReference type="Proteomes" id="UP000070093">
    <property type="component" value="Unassembled WGS sequence"/>
</dbReference>
<dbReference type="STRING" id="28125.HMPREF3202_00099"/>
<dbReference type="AlphaFoldDB" id="A0A137T199"/>
<evidence type="ECO:0000313" key="1">
    <source>
        <dbReference type="EMBL" id="KXO18440.1"/>
    </source>
</evidence>
<gene>
    <name evidence="1" type="ORF">HMPREF3202_00099</name>
</gene>
<proteinExistence type="predicted"/>
<organism evidence="1 2">
    <name type="scientific">Prevotella bivia</name>
    <dbReference type="NCBI Taxonomy" id="28125"/>
    <lineage>
        <taxon>Bacteria</taxon>
        <taxon>Pseudomonadati</taxon>
        <taxon>Bacteroidota</taxon>
        <taxon>Bacteroidia</taxon>
        <taxon>Bacteroidales</taxon>
        <taxon>Prevotellaceae</taxon>
        <taxon>Prevotella</taxon>
    </lineage>
</organism>
<dbReference type="PATRIC" id="fig|28125.4.peg.94"/>
<comment type="caution">
    <text evidence="1">The sequence shown here is derived from an EMBL/GenBank/DDBJ whole genome shotgun (WGS) entry which is preliminary data.</text>
</comment>